<dbReference type="EMBL" id="BBNS01000002">
    <property type="protein sequence ID" value="GAL69594.1"/>
    <property type="molecule type" value="Genomic_DNA"/>
</dbReference>
<accession>A0A090W2A2</accession>
<dbReference type="SUPFAM" id="SSF52980">
    <property type="entry name" value="Restriction endonuclease-like"/>
    <property type="match status" value="1"/>
</dbReference>
<dbReference type="Gene3D" id="3.40.960.10">
    <property type="entry name" value="VSR Endonuclease"/>
    <property type="match status" value="1"/>
</dbReference>
<evidence type="ECO:0000313" key="2">
    <source>
        <dbReference type="EMBL" id="GAL69594.1"/>
    </source>
</evidence>
<feature type="domain" description="DUF559" evidence="1">
    <location>
        <begin position="2"/>
        <end position="40"/>
    </location>
</feature>
<organism evidence="2 3">
    <name type="scientific">Jejuia pallidilutea</name>
    <dbReference type="NCBI Taxonomy" id="504487"/>
    <lineage>
        <taxon>Bacteria</taxon>
        <taxon>Pseudomonadati</taxon>
        <taxon>Bacteroidota</taxon>
        <taxon>Flavobacteriia</taxon>
        <taxon>Flavobacteriales</taxon>
        <taxon>Flavobacteriaceae</taxon>
        <taxon>Jejuia</taxon>
    </lineage>
</organism>
<evidence type="ECO:0000259" key="1">
    <source>
        <dbReference type="Pfam" id="PF04480"/>
    </source>
</evidence>
<comment type="caution">
    <text evidence="2">The sequence shown here is derived from an EMBL/GenBank/DDBJ whole genome shotgun (WGS) entry which is preliminary data.</text>
</comment>
<protein>
    <recommendedName>
        <fullName evidence="1">DUF559 domain-containing protein</fullName>
    </recommendedName>
</protein>
<dbReference type="Pfam" id="PF04480">
    <property type="entry name" value="DUF559"/>
    <property type="match status" value="1"/>
</dbReference>
<name>A0A090W2A2_9FLAO</name>
<dbReference type="AlphaFoldDB" id="A0A090W2A2"/>
<dbReference type="RefSeq" id="WP_238567111.1">
    <property type="nucleotide sequence ID" value="NZ_BBNS01000002.1"/>
</dbReference>
<dbReference type="Proteomes" id="UP000029646">
    <property type="component" value="Unassembled WGS sequence"/>
</dbReference>
<evidence type="ECO:0000313" key="3">
    <source>
        <dbReference type="Proteomes" id="UP000029646"/>
    </source>
</evidence>
<reference evidence="2 3" key="1">
    <citation type="journal article" date="2014" name="Genome Announc.">
        <title>Draft Genome Sequence of Marine Flavobacterium Jejuia pallidilutea Strain 11shimoA1 and Pigmentation Mutants.</title>
        <authorList>
            <person name="Takatani N."/>
            <person name="Nakanishi M."/>
            <person name="Meirelles P."/>
            <person name="Mino S."/>
            <person name="Suda W."/>
            <person name="Oshima K."/>
            <person name="Hattori M."/>
            <person name="Ohkuma M."/>
            <person name="Hosokawa M."/>
            <person name="Miyashita K."/>
            <person name="Thompson F.L."/>
            <person name="Niwa A."/>
            <person name="Sawabe T."/>
            <person name="Sawabe T."/>
        </authorList>
    </citation>
    <scope>NUCLEOTIDE SEQUENCE [LARGE SCALE GENOMIC DNA]</scope>
    <source>
        <strain evidence="3">JCM19302</strain>
    </source>
</reference>
<dbReference type="InterPro" id="IPR007569">
    <property type="entry name" value="DUF559"/>
</dbReference>
<sequence>MQRDREVNQQLEDMGFTVFRFWTQEINTNLKTCVNDVLIYLDTGET</sequence>
<proteinExistence type="predicted"/>
<dbReference type="InterPro" id="IPR011335">
    <property type="entry name" value="Restrct_endonuc-II-like"/>
</dbReference>
<gene>
    <name evidence="2" type="ORF">JCM19302_3783</name>
</gene>